<gene>
    <name evidence="1" type="ORF">KI387_019764</name>
</gene>
<dbReference type="EMBL" id="JAHRHJ020000004">
    <property type="protein sequence ID" value="KAH9317995.1"/>
    <property type="molecule type" value="Genomic_DNA"/>
</dbReference>
<comment type="caution">
    <text evidence="1">The sequence shown here is derived from an EMBL/GenBank/DDBJ whole genome shotgun (WGS) entry which is preliminary data.</text>
</comment>
<dbReference type="AlphaFoldDB" id="A0AA38GAS1"/>
<reference evidence="1 2" key="1">
    <citation type="journal article" date="2021" name="Nat. Plants">
        <title>The Taxus genome provides insights into paclitaxel biosynthesis.</title>
        <authorList>
            <person name="Xiong X."/>
            <person name="Gou J."/>
            <person name="Liao Q."/>
            <person name="Li Y."/>
            <person name="Zhou Q."/>
            <person name="Bi G."/>
            <person name="Li C."/>
            <person name="Du R."/>
            <person name="Wang X."/>
            <person name="Sun T."/>
            <person name="Guo L."/>
            <person name="Liang H."/>
            <person name="Lu P."/>
            <person name="Wu Y."/>
            <person name="Zhang Z."/>
            <person name="Ro D.K."/>
            <person name="Shang Y."/>
            <person name="Huang S."/>
            <person name="Yan J."/>
        </authorList>
    </citation>
    <scope>NUCLEOTIDE SEQUENCE [LARGE SCALE GENOMIC DNA]</scope>
    <source>
        <strain evidence="1">Ta-2019</strain>
    </source>
</reference>
<keyword evidence="2" id="KW-1185">Reference proteome</keyword>
<evidence type="ECO:0000313" key="2">
    <source>
        <dbReference type="Proteomes" id="UP000824469"/>
    </source>
</evidence>
<accession>A0AA38GAS1</accession>
<proteinExistence type="predicted"/>
<sequence>MLDTLNISSKYEENSQICTSCKEFWQNKKKKSCSNKKIDLAIAKRNQRESSAESCITSKFVDIEDTDLSPEPLSKLIDRSRAGKTSLMRAVKSSGIIRASAFPFTAQLPEFIMDCARSYHPLSRSIQNAAGKTIILLDAQFINYCLKIPTRQVVTTISMLDAGNRWEKHKVNCVGIMNN</sequence>
<feature type="non-terminal residue" evidence="1">
    <location>
        <position position="179"/>
    </location>
</feature>
<protein>
    <submittedName>
        <fullName evidence="1">Uncharacterized protein</fullName>
    </submittedName>
</protein>
<evidence type="ECO:0000313" key="1">
    <source>
        <dbReference type="EMBL" id="KAH9317995.1"/>
    </source>
</evidence>
<name>A0AA38GAS1_TAXCH</name>
<dbReference type="Proteomes" id="UP000824469">
    <property type="component" value="Unassembled WGS sequence"/>
</dbReference>
<organism evidence="1 2">
    <name type="scientific">Taxus chinensis</name>
    <name type="common">Chinese yew</name>
    <name type="synonym">Taxus wallichiana var. chinensis</name>
    <dbReference type="NCBI Taxonomy" id="29808"/>
    <lineage>
        <taxon>Eukaryota</taxon>
        <taxon>Viridiplantae</taxon>
        <taxon>Streptophyta</taxon>
        <taxon>Embryophyta</taxon>
        <taxon>Tracheophyta</taxon>
        <taxon>Spermatophyta</taxon>
        <taxon>Pinopsida</taxon>
        <taxon>Pinidae</taxon>
        <taxon>Conifers II</taxon>
        <taxon>Cupressales</taxon>
        <taxon>Taxaceae</taxon>
        <taxon>Taxus</taxon>
    </lineage>
</organism>